<dbReference type="GO" id="GO:0005576">
    <property type="term" value="C:extracellular region"/>
    <property type="evidence" value="ECO:0007669"/>
    <property type="project" value="TreeGrafter"/>
</dbReference>
<evidence type="ECO:0000313" key="3">
    <source>
        <dbReference type="Proteomes" id="UP000603369"/>
    </source>
</evidence>
<dbReference type="Pfam" id="PF05108">
    <property type="entry name" value="T7SS_ESX1_EccB"/>
    <property type="match status" value="2"/>
</dbReference>
<keyword evidence="3" id="KW-1185">Reference proteome</keyword>
<keyword evidence="1" id="KW-1133">Transmembrane helix</keyword>
<organism evidence="2 3">
    <name type="scientific">Corynebacterium tuberculostearicum</name>
    <dbReference type="NCBI Taxonomy" id="38304"/>
    <lineage>
        <taxon>Bacteria</taxon>
        <taxon>Bacillati</taxon>
        <taxon>Actinomycetota</taxon>
        <taxon>Actinomycetes</taxon>
        <taxon>Mycobacteriales</taxon>
        <taxon>Corynebacteriaceae</taxon>
        <taxon>Corynebacterium</taxon>
    </lineage>
</organism>
<name>A0A8I1HV04_9CORY</name>
<sequence>MARPLPTTKAQVSGHKFLRRRVEHGLVLGDIRMIHDPLARRRKALLFGGVGVAFLAVGSGMLAWLQPSPQPGDAPIVRSEQGQLFVDVNDTYHPVFNLASARIIAGQAAEAQTIGDEHLQEALLGSPVGISDAPGYLAAAGENPQERWAACLAGKDEAPSTDNPTSIGGHQVASQEVIVLAEPEQKSLGEERAALVESEGTQWLVTQEGRVALPDPSSTEGRVVRRAVGVDDSTHTWPVPPELLNAFAELPPLNFPAEPPEVVDTGQGLWARTSEGVAELTPTQAEILTGVGAKETTATPQEIAALADAPLNLNLPSTSFRFLSPDDGWMCAANEGGGVVVPAQAGTVALAGESVAHRFGGLNAGGVGVDSGHGYHVVSPTGQRHEVKDKETLEALGTGVGAQVPWEILRLLPEGSALNREQALQVSS</sequence>
<keyword evidence="1" id="KW-0812">Transmembrane</keyword>
<evidence type="ECO:0000313" key="2">
    <source>
        <dbReference type="EMBL" id="MBK3428914.1"/>
    </source>
</evidence>
<dbReference type="PANTHER" id="PTHR40765:SF2">
    <property type="entry name" value="ESX-2 SECRETION SYSTEM ATPASE ECCB2"/>
    <property type="match status" value="1"/>
</dbReference>
<dbReference type="RefSeq" id="WP_150851298.1">
    <property type="nucleotide sequence ID" value="NZ_CP175798.1"/>
</dbReference>
<dbReference type="NCBIfam" id="TIGR03919">
    <property type="entry name" value="T7SS_EccB"/>
    <property type="match status" value="1"/>
</dbReference>
<dbReference type="EMBL" id="JAEHFL010000016">
    <property type="protein sequence ID" value="MBK3428914.1"/>
    <property type="molecule type" value="Genomic_DNA"/>
</dbReference>
<dbReference type="Gene3D" id="3.30.2390.20">
    <property type="entry name" value="Type VII secretion system EccB, repeat 1 domain"/>
    <property type="match status" value="1"/>
</dbReference>
<feature type="transmembrane region" description="Helical" evidence="1">
    <location>
        <begin position="44"/>
        <end position="65"/>
    </location>
</feature>
<protein>
    <submittedName>
        <fullName evidence="2">Type VII secretion protein EccB</fullName>
    </submittedName>
</protein>
<proteinExistence type="predicted"/>
<dbReference type="InterPro" id="IPR007795">
    <property type="entry name" value="T7SS_EccB"/>
</dbReference>
<evidence type="ECO:0000256" key="1">
    <source>
        <dbReference type="SAM" id="Phobius"/>
    </source>
</evidence>
<dbReference type="PANTHER" id="PTHR40765">
    <property type="entry name" value="ESX-2 SECRETION SYSTEM ATPASE ECCB2"/>
    <property type="match status" value="1"/>
</dbReference>
<dbReference type="AlphaFoldDB" id="A0A8I1HV04"/>
<comment type="caution">
    <text evidence="2">The sequence shown here is derived from an EMBL/GenBank/DDBJ whole genome shotgun (WGS) entry which is preliminary data.</text>
</comment>
<reference evidence="2 3" key="1">
    <citation type="submission" date="2020-12" db="EMBL/GenBank/DDBJ databases">
        <title>Draft genome sequence of the commensal strain Corynebacterium tuberculostearicum MFP09/CIP 102622 isolated from human skin.</title>
        <authorList>
            <person name="Boukerb A.M."/>
            <person name="Janvier X."/>
            <person name="Feuilloley M.G.J."/>
            <person name="Groboillot A."/>
        </authorList>
    </citation>
    <scope>NUCLEOTIDE SEQUENCE [LARGE SCALE GENOMIC DNA]</scope>
    <source>
        <strain evidence="2 3">CIP 102622</strain>
    </source>
</reference>
<dbReference type="Proteomes" id="UP000603369">
    <property type="component" value="Unassembled WGS sequence"/>
</dbReference>
<keyword evidence="1" id="KW-0472">Membrane</keyword>
<accession>A0A8I1HV04</accession>
<dbReference type="InterPro" id="IPR044857">
    <property type="entry name" value="T7SS_EccB_R1"/>
</dbReference>
<gene>
    <name evidence="2" type="primary">eccB</name>
    <name evidence="2" type="ORF">JDP02_10405</name>
</gene>